<keyword evidence="3" id="KW-1185">Reference proteome</keyword>
<protein>
    <submittedName>
        <fullName evidence="2">Uncharacterized protein</fullName>
    </submittedName>
</protein>
<feature type="region of interest" description="Disordered" evidence="1">
    <location>
        <begin position="291"/>
        <end position="333"/>
    </location>
</feature>
<evidence type="ECO:0000313" key="2">
    <source>
        <dbReference type="EMBL" id="OMP13464.1"/>
    </source>
</evidence>
<gene>
    <name evidence="2" type="ORF">COLO4_01636</name>
</gene>
<feature type="compositionally biased region" description="Low complexity" evidence="1">
    <location>
        <begin position="217"/>
        <end position="229"/>
    </location>
</feature>
<reference evidence="3" key="1">
    <citation type="submission" date="2013-09" db="EMBL/GenBank/DDBJ databases">
        <title>Corchorus olitorius genome sequencing.</title>
        <authorList>
            <person name="Alam M."/>
            <person name="Haque M.S."/>
            <person name="Islam M.S."/>
            <person name="Emdad E.M."/>
            <person name="Islam M.M."/>
            <person name="Ahmed B."/>
            <person name="Halim A."/>
            <person name="Hossen Q.M.M."/>
            <person name="Hossain M.Z."/>
            <person name="Ahmed R."/>
            <person name="Khan M.M."/>
            <person name="Islam R."/>
            <person name="Rashid M.M."/>
            <person name="Khan S.A."/>
            <person name="Rahman M.S."/>
            <person name="Alam M."/>
            <person name="Yahiya A.S."/>
            <person name="Khan M.S."/>
            <person name="Azam M.S."/>
            <person name="Haque T."/>
            <person name="Lashkar M.Z.H."/>
            <person name="Akhand A.I."/>
            <person name="Morshed G."/>
            <person name="Roy S."/>
            <person name="Uddin K.S."/>
            <person name="Rabeya T."/>
            <person name="Hossain A.S."/>
            <person name="Chowdhury A."/>
            <person name="Snigdha A.R."/>
            <person name="Mortoza M.S."/>
            <person name="Matin S.A."/>
            <person name="Hoque S.M.E."/>
            <person name="Islam M.K."/>
            <person name="Roy D.K."/>
            <person name="Haider R."/>
            <person name="Moosa M.M."/>
            <person name="Elias S.M."/>
            <person name="Hasan A.M."/>
            <person name="Jahan S."/>
            <person name="Shafiuddin M."/>
            <person name="Mahmood N."/>
            <person name="Shommy N.S."/>
        </authorList>
    </citation>
    <scope>NUCLEOTIDE SEQUENCE [LARGE SCALE GENOMIC DNA]</scope>
    <source>
        <strain evidence="3">cv. O-4</strain>
    </source>
</reference>
<evidence type="ECO:0000313" key="3">
    <source>
        <dbReference type="Proteomes" id="UP000187203"/>
    </source>
</evidence>
<comment type="caution">
    <text evidence="2">The sequence shown here is derived from an EMBL/GenBank/DDBJ whole genome shotgun (WGS) entry which is preliminary data.</text>
</comment>
<evidence type="ECO:0000256" key="1">
    <source>
        <dbReference type="SAM" id="MobiDB-lite"/>
    </source>
</evidence>
<organism evidence="2 3">
    <name type="scientific">Corchorus olitorius</name>
    <dbReference type="NCBI Taxonomy" id="93759"/>
    <lineage>
        <taxon>Eukaryota</taxon>
        <taxon>Viridiplantae</taxon>
        <taxon>Streptophyta</taxon>
        <taxon>Embryophyta</taxon>
        <taxon>Tracheophyta</taxon>
        <taxon>Spermatophyta</taxon>
        <taxon>Magnoliopsida</taxon>
        <taxon>eudicotyledons</taxon>
        <taxon>Gunneridae</taxon>
        <taxon>Pentapetalae</taxon>
        <taxon>rosids</taxon>
        <taxon>malvids</taxon>
        <taxon>Malvales</taxon>
        <taxon>Malvaceae</taxon>
        <taxon>Grewioideae</taxon>
        <taxon>Apeibeae</taxon>
        <taxon>Corchorus</taxon>
    </lineage>
</organism>
<feature type="region of interest" description="Disordered" evidence="1">
    <location>
        <begin position="198"/>
        <end position="270"/>
    </location>
</feature>
<proteinExistence type="predicted"/>
<dbReference type="EMBL" id="AWUE01004223">
    <property type="protein sequence ID" value="OMP13464.1"/>
    <property type="molecule type" value="Genomic_DNA"/>
</dbReference>
<feature type="compositionally biased region" description="Basic residues" evidence="1">
    <location>
        <begin position="301"/>
        <end position="312"/>
    </location>
</feature>
<dbReference type="Proteomes" id="UP000187203">
    <property type="component" value="Unassembled WGS sequence"/>
</dbReference>
<sequence length="386" mass="41322">MRVLQLGEQLHGVAVVHVDARALERTAQRDDASIHVARNLVGGLEDVAHRHAFHRRRVVAHADQVADGAAASALAVVRSAAARQDGRAALTEQMTDCAVVDFLLAEILRLHVVSPDPRLQASPIRFTSDFRLDVASDVAHLPSVRSILVQDAPEPWAEKGPECKSFLPFAFWQRIARKGAPVNALQVLQAPRARTVFTTPDARSQQRVRKAARRWASPRSRQRAATPPARRLPPEAGAAPSLHRAPGGPGGQTAGAADGPDPANRSTASHHLLENSGGTWHAVTSIRLPAHDTQPASGASAHKRHAVPRSRRSGPQSARRAAGFAVPRRTAPPRYVEPPSLRFAIGRRVAGSCCSRRVGSGAVGGGLVPTLAALGRDWRNGFRSCL</sequence>
<dbReference type="AlphaFoldDB" id="A0A1R3L276"/>
<feature type="compositionally biased region" description="Low complexity" evidence="1">
    <location>
        <begin position="254"/>
        <end position="263"/>
    </location>
</feature>
<name>A0A1R3L276_9ROSI</name>
<accession>A0A1R3L276</accession>